<reference evidence="1" key="2">
    <citation type="journal article" date="2015" name="Fish Shellfish Immunol.">
        <title>Early steps in the European eel (Anguilla anguilla)-Vibrio vulnificus interaction in the gills: Role of the RtxA13 toxin.</title>
        <authorList>
            <person name="Callol A."/>
            <person name="Pajuelo D."/>
            <person name="Ebbesson L."/>
            <person name="Teles M."/>
            <person name="MacKenzie S."/>
            <person name="Amaro C."/>
        </authorList>
    </citation>
    <scope>NUCLEOTIDE SEQUENCE</scope>
</reference>
<name>A0A0E9VSI4_ANGAN</name>
<accession>A0A0E9VSI4</accession>
<proteinExistence type="predicted"/>
<sequence>MVLTSDMEKSDSKSFTKQCRLKKIQSCHFK</sequence>
<dbReference type="EMBL" id="GBXM01027503">
    <property type="protein sequence ID" value="JAH81074.1"/>
    <property type="molecule type" value="Transcribed_RNA"/>
</dbReference>
<reference evidence="1" key="1">
    <citation type="submission" date="2014-11" db="EMBL/GenBank/DDBJ databases">
        <authorList>
            <person name="Amaro Gonzalez C."/>
        </authorList>
    </citation>
    <scope>NUCLEOTIDE SEQUENCE</scope>
</reference>
<organism evidence="1">
    <name type="scientific">Anguilla anguilla</name>
    <name type="common">European freshwater eel</name>
    <name type="synonym">Muraena anguilla</name>
    <dbReference type="NCBI Taxonomy" id="7936"/>
    <lineage>
        <taxon>Eukaryota</taxon>
        <taxon>Metazoa</taxon>
        <taxon>Chordata</taxon>
        <taxon>Craniata</taxon>
        <taxon>Vertebrata</taxon>
        <taxon>Euteleostomi</taxon>
        <taxon>Actinopterygii</taxon>
        <taxon>Neopterygii</taxon>
        <taxon>Teleostei</taxon>
        <taxon>Anguilliformes</taxon>
        <taxon>Anguillidae</taxon>
        <taxon>Anguilla</taxon>
    </lineage>
</organism>
<dbReference type="AlphaFoldDB" id="A0A0E9VSI4"/>
<protein>
    <submittedName>
        <fullName evidence="1">Uncharacterized protein</fullName>
    </submittedName>
</protein>
<evidence type="ECO:0000313" key="1">
    <source>
        <dbReference type="EMBL" id="JAH81074.1"/>
    </source>
</evidence>